<evidence type="ECO:0008006" key="4">
    <source>
        <dbReference type="Google" id="ProtNLM"/>
    </source>
</evidence>
<keyword evidence="1" id="KW-0812">Transmembrane</keyword>
<feature type="transmembrane region" description="Helical" evidence="1">
    <location>
        <begin position="73"/>
        <end position="91"/>
    </location>
</feature>
<evidence type="ECO:0000313" key="3">
    <source>
        <dbReference type="Proteomes" id="UP000185841"/>
    </source>
</evidence>
<proteinExistence type="predicted"/>
<dbReference type="RefSeq" id="WP_076423910.1">
    <property type="nucleotide sequence ID" value="NZ_FTMP01000001.1"/>
</dbReference>
<organism evidence="2 3">
    <name type="scientific">Aquipseudomonas alcaligenes</name>
    <name type="common">Pseudomonas alcaligenes</name>
    <dbReference type="NCBI Taxonomy" id="43263"/>
    <lineage>
        <taxon>Bacteria</taxon>
        <taxon>Pseudomonadati</taxon>
        <taxon>Pseudomonadota</taxon>
        <taxon>Gammaproteobacteria</taxon>
        <taxon>Pseudomonadales</taxon>
        <taxon>Pseudomonadaceae</taxon>
        <taxon>Aquipseudomonas</taxon>
    </lineage>
</organism>
<evidence type="ECO:0000256" key="1">
    <source>
        <dbReference type="SAM" id="Phobius"/>
    </source>
</evidence>
<sequence>MSKLVAALLLIVGIIHLLPVVGVLGGDRLNSLYGLNLDEPNLQILMRHRAVLFGLLGALLVAAAFLPGLRTLALLAGLVSVVSFLLLAWSTPLYNEALRRVVVADWIALACLLLAAPLHLRSP</sequence>
<dbReference type="Proteomes" id="UP000185841">
    <property type="component" value="Unassembled WGS sequence"/>
</dbReference>
<accession>A0A1N6NVS7</accession>
<evidence type="ECO:0000313" key="2">
    <source>
        <dbReference type="EMBL" id="SIP96106.1"/>
    </source>
</evidence>
<name>A0A1N6NVS7_AQUAC</name>
<protein>
    <recommendedName>
        <fullName evidence="4">Phosphopantetheine adenylyltransferase</fullName>
    </recommendedName>
</protein>
<reference evidence="2 3" key="1">
    <citation type="submission" date="2017-01" db="EMBL/GenBank/DDBJ databases">
        <authorList>
            <person name="Mah S.A."/>
            <person name="Swanson W.J."/>
            <person name="Moy G.W."/>
            <person name="Vacquier V.D."/>
        </authorList>
    </citation>
    <scope>NUCLEOTIDE SEQUENCE [LARGE SCALE GENOMIC DNA]</scope>
    <source>
        <strain evidence="2 3">RU36E</strain>
    </source>
</reference>
<keyword evidence="1" id="KW-0472">Membrane</keyword>
<dbReference type="EMBL" id="FTMP01000001">
    <property type="protein sequence ID" value="SIP96106.1"/>
    <property type="molecule type" value="Genomic_DNA"/>
</dbReference>
<feature type="transmembrane region" description="Helical" evidence="1">
    <location>
        <begin position="97"/>
        <end position="120"/>
    </location>
</feature>
<keyword evidence="1" id="KW-1133">Transmembrane helix</keyword>
<dbReference type="AlphaFoldDB" id="A0A1N6NVS7"/>
<gene>
    <name evidence="2" type="ORF">SAMN05878282_101572</name>
</gene>
<feature type="transmembrane region" description="Helical" evidence="1">
    <location>
        <begin position="49"/>
        <end position="66"/>
    </location>
</feature>